<evidence type="ECO:0000313" key="3">
    <source>
        <dbReference type="EMBL" id="CAK9143184.1"/>
    </source>
</evidence>
<dbReference type="AlphaFoldDB" id="A0ABC8RJH5"/>
<accession>A0ABC8RJH5</accession>
<comment type="caution">
    <text evidence="3">The sequence shown here is derived from an EMBL/GenBank/DDBJ whole genome shotgun (WGS) entry which is preliminary data.</text>
</comment>
<name>A0ABC8RJH5_9AQUA</name>
<gene>
    <name evidence="3" type="ORF">ILEXP_LOCUS10880</name>
</gene>
<feature type="domain" description="PI4-kinase N-terminal" evidence="2">
    <location>
        <begin position="5"/>
        <end position="296"/>
    </location>
</feature>
<dbReference type="Proteomes" id="UP001642360">
    <property type="component" value="Unassembled WGS sequence"/>
</dbReference>
<sequence length="330" mass="35819">MEDSSAGFHLIASGLTIITLRSDYRHHLLSLCSDVGLAAESKSEGRTPLVLADVMSWSGADFLGSLLPAVAEICSDFDPTVDVEPALLKLFHNLWFYVTVFGLALPIQKTLPPINSVSHNLNRVGSMGAIALQAVGGPYMWNSQWSSAVQRIYQGTPPLWLEDEFELNAFYNPGSRRGSGNEKAAVSQRAALSAALGGRVEVAAMSTISGVKATYLLAVTFLEIIRFSSNGGILNGSPSSIASRSAFSCVFEYLKSPNLIPDVLQCLTAIVHHAFETALLWLEDRMSETGNEAEIRVYPVCPYLFSHIKLVDEGGALIRCLNEHLNSTQR</sequence>
<dbReference type="Pfam" id="PF19274">
    <property type="entry name" value="PI4K_N"/>
    <property type="match status" value="1"/>
</dbReference>
<keyword evidence="4" id="KW-1185">Reference proteome</keyword>
<evidence type="ECO:0000313" key="4">
    <source>
        <dbReference type="Proteomes" id="UP001642360"/>
    </source>
</evidence>
<proteinExistence type="inferred from homology"/>
<dbReference type="InterPro" id="IPR045495">
    <property type="entry name" value="PI4K_N"/>
</dbReference>
<comment type="similarity">
    <text evidence="1">Belongs to the PI3/PI4-kinase family. Type III PI4K subfamily.</text>
</comment>
<protein>
    <recommendedName>
        <fullName evidence="2">PI4-kinase N-terminal domain-containing protein</fullName>
    </recommendedName>
</protein>
<dbReference type="EMBL" id="CAUOFW020001280">
    <property type="protein sequence ID" value="CAK9143184.1"/>
    <property type="molecule type" value="Genomic_DNA"/>
</dbReference>
<evidence type="ECO:0000256" key="1">
    <source>
        <dbReference type="ARBA" id="ARBA00006209"/>
    </source>
</evidence>
<reference evidence="3 4" key="1">
    <citation type="submission" date="2024-02" db="EMBL/GenBank/DDBJ databases">
        <authorList>
            <person name="Vignale AGUSTIN F."/>
            <person name="Sosa J E."/>
            <person name="Modenutti C."/>
        </authorList>
    </citation>
    <scope>NUCLEOTIDE SEQUENCE [LARGE SCALE GENOMIC DNA]</scope>
</reference>
<evidence type="ECO:0000259" key="2">
    <source>
        <dbReference type="Pfam" id="PF19274"/>
    </source>
</evidence>
<organism evidence="3 4">
    <name type="scientific">Ilex paraguariensis</name>
    <name type="common">yerba mate</name>
    <dbReference type="NCBI Taxonomy" id="185542"/>
    <lineage>
        <taxon>Eukaryota</taxon>
        <taxon>Viridiplantae</taxon>
        <taxon>Streptophyta</taxon>
        <taxon>Embryophyta</taxon>
        <taxon>Tracheophyta</taxon>
        <taxon>Spermatophyta</taxon>
        <taxon>Magnoliopsida</taxon>
        <taxon>eudicotyledons</taxon>
        <taxon>Gunneridae</taxon>
        <taxon>Pentapetalae</taxon>
        <taxon>asterids</taxon>
        <taxon>campanulids</taxon>
        <taxon>Aquifoliales</taxon>
        <taxon>Aquifoliaceae</taxon>
        <taxon>Ilex</taxon>
    </lineage>
</organism>